<dbReference type="InterPro" id="IPR001060">
    <property type="entry name" value="FCH_dom"/>
</dbReference>
<evidence type="ECO:0000259" key="3">
    <source>
        <dbReference type="Pfam" id="PF00611"/>
    </source>
</evidence>
<dbReference type="GO" id="GO:0006897">
    <property type="term" value="P:endocytosis"/>
    <property type="evidence" value="ECO:0007669"/>
    <property type="project" value="UniProtKB-KW"/>
</dbReference>
<dbReference type="GO" id="GO:0030139">
    <property type="term" value="C:endocytic vesicle"/>
    <property type="evidence" value="ECO:0007669"/>
    <property type="project" value="TreeGrafter"/>
</dbReference>
<sequence length="873" mass="93167">MEGLVRQEYPGMLASLPPSQAVHVFSERVKRVGKLNAEIADWLQERRKVEDLYVQGLKKLARRPLPDTASELGIFNAPWSQIVAWVDETASSHAILSKGIEKDVEQALRQFPTKNKEMGYVLTIQGHLAQMAKEYESAQDTVDKLAKKGSKANQAKTQQATQKLNAITSEWESQAPFIFEKLQTIDETRLNHLRDVLTQFETHEMDQVERNRVSTEAALTSLLEVDTAVEIHNFATNAIQGKPKLERRATAARTGSTVSASSANLALPPPRMPIEDSSSLHSARNDASSEHKKESTLKRFGTIMNRRRQSIHAGSFGQSSSPSKGFSALGAPPRSRDGRPAPSPRASSSNLRDNTRQNSSLGAVAESPATSPRTSKLQSPTQPVPADGENSTADTTRDTNGGATGDGSLIDSATPQPPPQVDGASSNAAQLDAEGFTVPPAANDAISQAQREANSENDAAPAFKLNIAQQAIQEEDADAQAALSNVANTLRTANLPAPSRKVGTVRGRRDVRNSMYVPGPEVAVAEAQRSPGAANFSAPPAASQGIGRAANLAASASDLGSSADSIRSATSAGAGHIKHPEMTRPGLNSSIIETVNLLSENGEIKTATTIGEIALSYVHPVSAKEIPDTAAIRLFNFVGLEAIAPNKAFLNESTLPGEYSVQLSEIRRTNCAFKYKVHTEPYNLYAQVPLLIKPIWKFTGEKLGVVVEYSLNSAYSSEPLTLSNLTLIVSYEGAKAISAQTRPSGTHVKEKNLVFWRLGDALLEPGVTKKVLGRLLGDQGGQVLPGVVEAKWEIAVPEGTVVGSGIGVSWKTGAAEEIEGKGKSPENAEPDPFADEDAAKGADSGEANGWTKIESVRKVISGKYDAITGADQA</sequence>
<dbReference type="PANTHER" id="PTHR23065:SF54">
    <property type="entry name" value="SUPPRESSOR OF YEAST PROFILIN DELETION"/>
    <property type="match status" value="1"/>
</dbReference>
<dbReference type="OrthoDB" id="331602at2759"/>
<dbReference type="AlphaFoldDB" id="A0A177AIJ9"/>
<dbReference type="CDD" id="cd07650">
    <property type="entry name" value="F-BAR_Syp1p_like"/>
    <property type="match status" value="1"/>
</dbReference>
<dbReference type="PANTHER" id="PTHR23065">
    <property type="entry name" value="PROLINE-SERINE-THREONINE PHOSPHATASE INTERACTING PROTEIN 1"/>
    <property type="match status" value="1"/>
</dbReference>
<dbReference type="InterPro" id="IPR018808">
    <property type="entry name" value="Muniscin_C"/>
</dbReference>
<feature type="compositionally biased region" description="Polar residues" evidence="2">
    <location>
        <begin position="389"/>
        <end position="401"/>
    </location>
</feature>
<dbReference type="InterPro" id="IPR027267">
    <property type="entry name" value="AH/BAR_dom_sf"/>
</dbReference>
<feature type="region of interest" description="Disordered" evidence="2">
    <location>
        <begin position="816"/>
        <end position="847"/>
    </location>
</feature>
<organism evidence="5">
    <name type="scientific">Pseudogymnoascus destructans</name>
    <dbReference type="NCBI Taxonomy" id="655981"/>
    <lineage>
        <taxon>Eukaryota</taxon>
        <taxon>Fungi</taxon>
        <taxon>Dikarya</taxon>
        <taxon>Ascomycota</taxon>
        <taxon>Pezizomycotina</taxon>
        <taxon>Leotiomycetes</taxon>
        <taxon>Thelebolales</taxon>
        <taxon>Thelebolaceae</taxon>
        <taxon>Pseudogymnoascus</taxon>
    </lineage>
</organism>
<accession>A0A177AIJ9</accession>
<dbReference type="GO" id="GO:0032185">
    <property type="term" value="P:septin cytoskeleton organization"/>
    <property type="evidence" value="ECO:0007669"/>
    <property type="project" value="TreeGrafter"/>
</dbReference>
<dbReference type="GeneID" id="36285030"/>
<evidence type="ECO:0000256" key="2">
    <source>
        <dbReference type="SAM" id="MobiDB-lite"/>
    </source>
</evidence>
<dbReference type="eggNOG" id="ENOG502QQAW">
    <property type="taxonomic scope" value="Eukaryota"/>
</dbReference>
<reference evidence="5" key="1">
    <citation type="submission" date="2016-03" db="EMBL/GenBank/DDBJ databases">
        <title>Updated assembly of Pseudogymnoascus destructans, the fungus causing white-nose syndrome of bats.</title>
        <authorList>
            <person name="Palmer J.M."/>
            <person name="Drees K.P."/>
            <person name="Foster J.T."/>
            <person name="Lindner D.L."/>
        </authorList>
    </citation>
    <scope>NUCLEOTIDE SEQUENCE [LARGE SCALE GENOMIC DNA]</scope>
    <source>
        <strain evidence="5">20631-21</strain>
    </source>
</reference>
<dbReference type="VEuPathDB" id="FungiDB:GMDG_06436"/>
<evidence type="ECO:0000313" key="5">
    <source>
        <dbReference type="EMBL" id="OAF61282.1"/>
    </source>
</evidence>
<feature type="compositionally biased region" description="Polar residues" evidence="2">
    <location>
        <begin position="368"/>
        <end position="381"/>
    </location>
</feature>
<evidence type="ECO:0000259" key="4">
    <source>
        <dbReference type="Pfam" id="PF10291"/>
    </source>
</evidence>
<feature type="compositionally biased region" description="Polar residues" evidence="2">
    <location>
        <begin position="253"/>
        <end position="264"/>
    </location>
</feature>
<protein>
    <recommendedName>
        <fullName evidence="6">MHD domain-containing protein</fullName>
    </recommendedName>
</protein>
<dbReference type="RefSeq" id="XP_024326559.1">
    <property type="nucleotide sequence ID" value="XM_024465615.1"/>
</dbReference>
<feature type="domain" description="Muniscin C-terminal" evidence="4">
    <location>
        <begin position="585"/>
        <end position="865"/>
    </location>
</feature>
<feature type="compositionally biased region" description="Basic and acidic residues" evidence="2">
    <location>
        <begin position="283"/>
        <end position="297"/>
    </location>
</feature>
<dbReference type="SUPFAM" id="SSF103657">
    <property type="entry name" value="BAR/IMD domain-like"/>
    <property type="match status" value="1"/>
</dbReference>
<name>A0A177AIJ9_9PEZI</name>
<dbReference type="Gene3D" id="1.20.1270.60">
    <property type="entry name" value="Arfaptin homology (AH) domain/BAR domain"/>
    <property type="match status" value="1"/>
</dbReference>
<dbReference type="GO" id="GO:0005886">
    <property type="term" value="C:plasma membrane"/>
    <property type="evidence" value="ECO:0007669"/>
    <property type="project" value="TreeGrafter"/>
</dbReference>
<proteinExistence type="predicted"/>
<feature type="compositionally biased region" description="Polar residues" evidence="2">
    <location>
        <begin position="350"/>
        <end position="361"/>
    </location>
</feature>
<dbReference type="EMBL" id="KV441389">
    <property type="protein sequence ID" value="OAF61282.1"/>
    <property type="molecule type" value="Genomic_DNA"/>
</dbReference>
<evidence type="ECO:0008006" key="6">
    <source>
        <dbReference type="Google" id="ProtNLM"/>
    </source>
</evidence>
<gene>
    <name evidence="5" type="ORF">VC83_01943</name>
</gene>
<keyword evidence="1" id="KW-0254">Endocytosis</keyword>
<dbReference type="FunFam" id="1.20.1270.60:FF:000102">
    <property type="entry name" value="WGS project CABT00000000 data, contig 2.23"/>
    <property type="match status" value="1"/>
</dbReference>
<feature type="domain" description="FCH" evidence="3">
    <location>
        <begin position="22"/>
        <end position="93"/>
    </location>
</feature>
<dbReference type="Pfam" id="PF00611">
    <property type="entry name" value="FCH"/>
    <property type="match status" value="1"/>
</dbReference>
<dbReference type="Pfam" id="PF10291">
    <property type="entry name" value="muHD"/>
    <property type="match status" value="1"/>
</dbReference>
<dbReference type="Proteomes" id="UP000077154">
    <property type="component" value="Unassembled WGS sequence"/>
</dbReference>
<evidence type="ECO:0000256" key="1">
    <source>
        <dbReference type="ARBA" id="ARBA00022583"/>
    </source>
</evidence>
<dbReference type="GO" id="GO:0032153">
    <property type="term" value="C:cell division site"/>
    <property type="evidence" value="ECO:0007669"/>
    <property type="project" value="TreeGrafter"/>
</dbReference>
<feature type="region of interest" description="Disordered" evidence="2">
    <location>
        <begin position="311"/>
        <end position="426"/>
    </location>
</feature>
<feature type="region of interest" description="Disordered" evidence="2">
    <location>
        <begin position="245"/>
        <end position="297"/>
    </location>
</feature>